<keyword evidence="3" id="KW-0949">S-adenosyl-L-methionine</keyword>
<keyword evidence="9" id="KW-1185">Reference proteome</keyword>
<keyword evidence="5" id="KW-0408">Iron</keyword>
<evidence type="ECO:0000256" key="4">
    <source>
        <dbReference type="ARBA" id="ARBA00022723"/>
    </source>
</evidence>
<evidence type="ECO:0000256" key="1">
    <source>
        <dbReference type="ARBA" id="ARBA00001966"/>
    </source>
</evidence>
<dbReference type="PANTHER" id="PTHR30352">
    <property type="entry name" value="PYRUVATE FORMATE-LYASE-ACTIVATING ENZYME"/>
    <property type="match status" value="1"/>
</dbReference>
<dbReference type="PROSITE" id="PS51918">
    <property type="entry name" value="RADICAL_SAM"/>
    <property type="match status" value="1"/>
</dbReference>
<evidence type="ECO:0000313" key="9">
    <source>
        <dbReference type="Proteomes" id="UP000649826"/>
    </source>
</evidence>
<dbReference type="RefSeq" id="WP_186994586.1">
    <property type="nucleotide sequence ID" value="NZ_JACOQG010000007.1"/>
</dbReference>
<dbReference type="PANTHER" id="PTHR30352:SF13">
    <property type="entry name" value="GLYCYL-RADICAL ENZYME ACTIVATING ENZYME YJJW-RELATED"/>
    <property type="match status" value="1"/>
</dbReference>
<comment type="cofactor">
    <cofactor evidence="1">
        <name>[4Fe-4S] cluster</name>
        <dbReference type="ChEBI" id="CHEBI:49883"/>
    </cofactor>
</comment>
<dbReference type="InterPro" id="IPR013785">
    <property type="entry name" value="Aldolase_TIM"/>
</dbReference>
<dbReference type="SFLD" id="SFLDG01094">
    <property type="entry name" value="Uncharacterised_Radical_SAM_Su"/>
    <property type="match status" value="1"/>
</dbReference>
<evidence type="ECO:0000256" key="5">
    <source>
        <dbReference type="ARBA" id="ARBA00023004"/>
    </source>
</evidence>
<dbReference type="NCBIfam" id="TIGR02495">
    <property type="entry name" value="NrdG2"/>
    <property type="match status" value="1"/>
</dbReference>
<accession>A0ABR7IGS9</accession>
<keyword evidence="2" id="KW-0004">4Fe-4S</keyword>
<evidence type="ECO:0000259" key="7">
    <source>
        <dbReference type="PROSITE" id="PS51918"/>
    </source>
</evidence>
<dbReference type="Gene3D" id="3.20.20.70">
    <property type="entry name" value="Aldolase class I"/>
    <property type="match status" value="1"/>
</dbReference>
<keyword evidence="6" id="KW-0411">Iron-sulfur</keyword>
<dbReference type="CDD" id="cd01335">
    <property type="entry name" value="Radical_SAM"/>
    <property type="match status" value="1"/>
</dbReference>
<dbReference type="InterPro" id="IPR058240">
    <property type="entry name" value="rSAM_sf"/>
</dbReference>
<dbReference type="Pfam" id="PF04055">
    <property type="entry name" value="Radical_SAM"/>
    <property type="match status" value="1"/>
</dbReference>
<dbReference type="SUPFAM" id="SSF102114">
    <property type="entry name" value="Radical SAM enzymes"/>
    <property type="match status" value="1"/>
</dbReference>
<dbReference type="InterPro" id="IPR007197">
    <property type="entry name" value="rSAM"/>
</dbReference>
<dbReference type="EMBL" id="JACOQG010000007">
    <property type="protein sequence ID" value="MBC5779235.1"/>
    <property type="molecule type" value="Genomic_DNA"/>
</dbReference>
<dbReference type="SFLD" id="SFLDS00029">
    <property type="entry name" value="Radical_SAM"/>
    <property type="match status" value="1"/>
</dbReference>
<evidence type="ECO:0000256" key="3">
    <source>
        <dbReference type="ARBA" id="ARBA00022691"/>
    </source>
</evidence>
<keyword evidence="4" id="KW-0479">Metal-binding</keyword>
<organism evidence="8 9">
    <name type="scientific">Blautia difficilis</name>
    <dbReference type="NCBI Taxonomy" id="2763027"/>
    <lineage>
        <taxon>Bacteria</taxon>
        <taxon>Bacillati</taxon>
        <taxon>Bacillota</taxon>
        <taxon>Clostridia</taxon>
        <taxon>Lachnospirales</taxon>
        <taxon>Lachnospiraceae</taxon>
        <taxon>Blautia</taxon>
    </lineage>
</organism>
<evidence type="ECO:0000313" key="8">
    <source>
        <dbReference type="EMBL" id="MBC5779235.1"/>
    </source>
</evidence>
<protein>
    <submittedName>
        <fullName evidence="8">Anaerobic ribonucleoside-triphosphate reductase activating protein</fullName>
    </submittedName>
</protein>
<evidence type="ECO:0000256" key="6">
    <source>
        <dbReference type="ARBA" id="ARBA00023014"/>
    </source>
</evidence>
<dbReference type="InterPro" id="IPR012840">
    <property type="entry name" value="NrdG2"/>
</dbReference>
<name>A0ABR7IGS9_9FIRM</name>
<evidence type="ECO:0000256" key="2">
    <source>
        <dbReference type="ARBA" id="ARBA00022485"/>
    </source>
</evidence>
<comment type="caution">
    <text evidence="8">The sequence shown here is derived from an EMBL/GenBank/DDBJ whole genome shotgun (WGS) entry which is preliminary data.</text>
</comment>
<dbReference type="InterPro" id="IPR034457">
    <property type="entry name" value="Organic_radical-activating"/>
</dbReference>
<feature type="domain" description="Radical SAM core" evidence="7">
    <location>
        <begin position="13"/>
        <end position="228"/>
    </location>
</feature>
<dbReference type="Proteomes" id="UP000649826">
    <property type="component" value="Unassembled WGS sequence"/>
</dbReference>
<sequence length="231" mass="25903">MRICGFNKTTLLDYPGKVASTIFLGGCNFRCPFCQNSVLVLHPEEQPDYAREDILAFLKKRKGILDGVCISGGEPTLAADLEEFLEQIKDLGYLIKLDTNGTRPEVVKHLAEVKLIDKVAVDIKSGPDHYSRLAGVSAPAIDKVSETVNFLLHGQLDYEFRTTVVKELHTEEDFREIGQWLKGAKEYYLQAYKDSDGVLKPGFGSYTLSELQAFRKILKETISLVEIRGIE</sequence>
<proteinExistence type="predicted"/>
<reference evidence="8 9" key="1">
    <citation type="submission" date="2020-08" db="EMBL/GenBank/DDBJ databases">
        <title>Genome public.</title>
        <authorList>
            <person name="Liu C."/>
            <person name="Sun Q."/>
        </authorList>
    </citation>
    <scope>NUCLEOTIDE SEQUENCE [LARGE SCALE GENOMIC DNA]</scope>
    <source>
        <strain evidence="8 9">M29</strain>
    </source>
</reference>
<gene>
    <name evidence="8" type="ORF">H8Z82_06120</name>
</gene>